<feature type="binding site" evidence="6">
    <location>
        <position position="199"/>
    </location>
    <ligand>
        <name>S-adenosyl-L-methionine</name>
        <dbReference type="ChEBI" id="CHEBI:59789"/>
    </ligand>
</feature>
<dbReference type="GO" id="GO:0005840">
    <property type="term" value="C:ribosome"/>
    <property type="evidence" value="ECO:0007669"/>
    <property type="project" value="UniProtKB-KW"/>
</dbReference>
<evidence type="ECO:0000313" key="7">
    <source>
        <dbReference type="EMBL" id="RLL06913.1"/>
    </source>
</evidence>
<protein>
    <recommendedName>
        <fullName evidence="6">Ribosomal protein L11 methyltransferase</fullName>
        <shortName evidence="6">L11 Mtase</shortName>
        <ecNumber evidence="6">2.1.1.-</ecNumber>
    </recommendedName>
</protein>
<keyword evidence="7" id="KW-0687">Ribonucleoprotein</keyword>
<dbReference type="Gene3D" id="3.40.50.150">
    <property type="entry name" value="Vaccinia Virus protein VP39"/>
    <property type="match status" value="1"/>
</dbReference>
<keyword evidence="7" id="KW-0689">Ribosomal protein</keyword>
<dbReference type="NCBIfam" id="TIGR00406">
    <property type="entry name" value="prmA"/>
    <property type="match status" value="1"/>
</dbReference>
<evidence type="ECO:0000256" key="2">
    <source>
        <dbReference type="ARBA" id="ARBA00022490"/>
    </source>
</evidence>
<dbReference type="EC" id="2.1.1.-" evidence="6"/>
<dbReference type="InterPro" id="IPR050078">
    <property type="entry name" value="Ribosomal_L11_MeTrfase_PrmA"/>
</dbReference>
<reference evidence="7 8" key="1">
    <citation type="submission" date="2018-10" db="EMBL/GenBank/DDBJ databases">
        <title>Anaerotruncus faecis sp. nov., isolated from human feces.</title>
        <authorList>
            <person name="Wang Y.-J."/>
        </authorList>
    </citation>
    <scope>NUCLEOTIDE SEQUENCE [LARGE SCALE GENOMIC DNA]</scope>
    <source>
        <strain evidence="7 8">22A2-44</strain>
    </source>
</reference>
<feature type="binding site" evidence="6">
    <location>
        <position position="242"/>
    </location>
    <ligand>
        <name>S-adenosyl-L-methionine</name>
        <dbReference type="ChEBI" id="CHEBI:59789"/>
    </ligand>
</feature>
<evidence type="ECO:0000256" key="5">
    <source>
        <dbReference type="ARBA" id="ARBA00022691"/>
    </source>
</evidence>
<dbReference type="GO" id="GO:0032259">
    <property type="term" value="P:methylation"/>
    <property type="evidence" value="ECO:0007669"/>
    <property type="project" value="UniProtKB-KW"/>
</dbReference>
<feature type="binding site" evidence="6">
    <location>
        <position position="177"/>
    </location>
    <ligand>
        <name>S-adenosyl-L-methionine</name>
        <dbReference type="ChEBI" id="CHEBI:59789"/>
    </ligand>
</feature>
<sequence>MQYSEVKLKVPVERIETAEAVANMVVPYGIYIEDYSDIEELAPQIAHVDLIEQELLERDRTHAVIHLYISPGESPLEAVSYLRERLEAEGVPFSVETDKVDEEDWATAWKKYYFPTRVGERLVVCPSWEDYAPAPGEVVLTMDPGMAFGTGTHDTTRLCMQLLEKYAAPGVKLLDVGTGSGILAVAALLLGADSAVGVDIDEVAVRVAKENAAANGVGDRAAFLAGDLADRVDGRFAVVTANIVADIILRLIPDLGRFLEPDGVFIASGIIDTREADVVSALEGAGYRLADRRESGGWVALAAVRG</sequence>
<evidence type="ECO:0000313" key="8">
    <source>
        <dbReference type="Proteomes" id="UP000276301"/>
    </source>
</evidence>
<name>A0A498CMV9_9FIRM</name>
<keyword evidence="5 6" id="KW-0949">S-adenosyl-L-methionine</keyword>
<comment type="caution">
    <text evidence="7">The sequence shown here is derived from an EMBL/GenBank/DDBJ whole genome shotgun (WGS) entry which is preliminary data.</text>
</comment>
<dbReference type="PIRSF" id="PIRSF000401">
    <property type="entry name" value="RPL11_MTase"/>
    <property type="match status" value="1"/>
</dbReference>
<dbReference type="SUPFAM" id="SSF53335">
    <property type="entry name" value="S-adenosyl-L-methionine-dependent methyltransferases"/>
    <property type="match status" value="1"/>
</dbReference>
<dbReference type="InterPro" id="IPR029063">
    <property type="entry name" value="SAM-dependent_MTases_sf"/>
</dbReference>
<evidence type="ECO:0000256" key="3">
    <source>
        <dbReference type="ARBA" id="ARBA00022603"/>
    </source>
</evidence>
<feature type="binding site" evidence="6">
    <location>
        <position position="156"/>
    </location>
    <ligand>
        <name>S-adenosyl-L-methionine</name>
        <dbReference type="ChEBI" id="CHEBI:59789"/>
    </ligand>
</feature>
<comment type="similarity">
    <text evidence="1 6">Belongs to the methyltransferase superfamily. PrmA family.</text>
</comment>
<dbReference type="EMBL" id="RCHT01000056">
    <property type="protein sequence ID" value="RLL06913.1"/>
    <property type="molecule type" value="Genomic_DNA"/>
</dbReference>
<dbReference type="CDD" id="cd02440">
    <property type="entry name" value="AdoMet_MTases"/>
    <property type="match status" value="1"/>
</dbReference>
<dbReference type="AlphaFoldDB" id="A0A498CMV9"/>
<proteinExistence type="inferred from homology"/>
<dbReference type="GO" id="GO:0005737">
    <property type="term" value="C:cytoplasm"/>
    <property type="evidence" value="ECO:0007669"/>
    <property type="project" value="UniProtKB-SubCell"/>
</dbReference>
<comment type="subcellular location">
    <subcellularLocation>
        <location evidence="6">Cytoplasm</location>
    </subcellularLocation>
</comment>
<comment type="catalytic activity">
    <reaction evidence="6">
        <text>L-lysyl-[protein] + 3 S-adenosyl-L-methionine = N(6),N(6),N(6)-trimethyl-L-lysyl-[protein] + 3 S-adenosyl-L-homocysteine + 3 H(+)</text>
        <dbReference type="Rhea" id="RHEA:54192"/>
        <dbReference type="Rhea" id="RHEA-COMP:9752"/>
        <dbReference type="Rhea" id="RHEA-COMP:13826"/>
        <dbReference type="ChEBI" id="CHEBI:15378"/>
        <dbReference type="ChEBI" id="CHEBI:29969"/>
        <dbReference type="ChEBI" id="CHEBI:57856"/>
        <dbReference type="ChEBI" id="CHEBI:59789"/>
        <dbReference type="ChEBI" id="CHEBI:61961"/>
    </reaction>
</comment>
<evidence type="ECO:0000256" key="1">
    <source>
        <dbReference type="ARBA" id="ARBA00009741"/>
    </source>
</evidence>
<dbReference type="Proteomes" id="UP000276301">
    <property type="component" value="Unassembled WGS sequence"/>
</dbReference>
<dbReference type="PANTHER" id="PTHR43648">
    <property type="entry name" value="ELECTRON TRANSFER FLAVOPROTEIN BETA SUBUNIT LYSINE METHYLTRANSFERASE"/>
    <property type="match status" value="1"/>
</dbReference>
<dbReference type="HAMAP" id="MF_00735">
    <property type="entry name" value="Methyltr_PrmA"/>
    <property type="match status" value="1"/>
</dbReference>
<dbReference type="PANTHER" id="PTHR43648:SF1">
    <property type="entry name" value="ELECTRON TRANSFER FLAVOPROTEIN BETA SUBUNIT LYSINE METHYLTRANSFERASE"/>
    <property type="match status" value="1"/>
</dbReference>
<dbReference type="InterPro" id="IPR004498">
    <property type="entry name" value="Ribosomal_PrmA_MeTrfase"/>
</dbReference>
<organism evidence="7 8">
    <name type="scientific">Anaerotruncus massiliensis</name>
    <name type="common">ex Liu et al. 2021</name>
    <dbReference type="NCBI Taxonomy" id="2321404"/>
    <lineage>
        <taxon>Bacteria</taxon>
        <taxon>Bacillati</taxon>
        <taxon>Bacillota</taxon>
        <taxon>Clostridia</taxon>
        <taxon>Eubacteriales</taxon>
        <taxon>Oscillospiraceae</taxon>
        <taxon>Anaerotruncus</taxon>
    </lineage>
</organism>
<comment type="function">
    <text evidence="6">Methylates ribosomal protein L11.</text>
</comment>
<evidence type="ECO:0000256" key="6">
    <source>
        <dbReference type="HAMAP-Rule" id="MF_00735"/>
    </source>
</evidence>
<keyword evidence="4 6" id="KW-0808">Transferase</keyword>
<keyword evidence="8" id="KW-1185">Reference proteome</keyword>
<accession>A0A498CMV9</accession>
<evidence type="ECO:0000256" key="4">
    <source>
        <dbReference type="ARBA" id="ARBA00022679"/>
    </source>
</evidence>
<keyword evidence="2 6" id="KW-0963">Cytoplasm</keyword>
<dbReference type="GO" id="GO:0016279">
    <property type="term" value="F:protein-lysine N-methyltransferase activity"/>
    <property type="evidence" value="ECO:0007669"/>
    <property type="project" value="RHEA"/>
</dbReference>
<dbReference type="Pfam" id="PF06325">
    <property type="entry name" value="PrmA"/>
    <property type="match status" value="1"/>
</dbReference>
<gene>
    <name evidence="6" type="primary">prmA</name>
    <name evidence="7" type="ORF">D4A47_13680</name>
</gene>
<keyword evidence="3 6" id="KW-0489">Methyltransferase</keyword>
<dbReference type="RefSeq" id="WP_121587710.1">
    <property type="nucleotide sequence ID" value="NZ_RCHT01000056.1"/>
</dbReference>